<dbReference type="Proteomes" id="UP000316727">
    <property type="component" value="Unassembled WGS sequence"/>
</dbReference>
<dbReference type="RefSeq" id="WP_140623015.1">
    <property type="nucleotide sequence ID" value="NZ_VFRQ01000011.1"/>
</dbReference>
<evidence type="ECO:0000256" key="1">
    <source>
        <dbReference type="SAM" id="Phobius"/>
    </source>
</evidence>
<gene>
    <name evidence="2" type="ORF">FJM65_17350</name>
</gene>
<proteinExistence type="predicted"/>
<protein>
    <submittedName>
        <fullName evidence="2">Uncharacterized protein</fullName>
    </submittedName>
</protein>
<keyword evidence="3" id="KW-1185">Reference proteome</keyword>
<evidence type="ECO:0000313" key="3">
    <source>
        <dbReference type="Proteomes" id="UP000316727"/>
    </source>
</evidence>
<feature type="transmembrane region" description="Helical" evidence="1">
    <location>
        <begin position="52"/>
        <end position="73"/>
    </location>
</feature>
<keyword evidence="1" id="KW-1133">Transmembrane helix</keyword>
<sequence length="84" mass="9228">MKTKVFLIKLIGVSAVIVILASVYLTGEKFGRFLAGLQGKPEISATDTAFNIGYSLGYLAIPTVTLLALYTAYRYTQKRNKKHA</sequence>
<keyword evidence="1" id="KW-0472">Membrane</keyword>
<dbReference type="EMBL" id="VFRQ01000011">
    <property type="protein sequence ID" value="TPE42581.1"/>
    <property type="molecule type" value="Genomic_DNA"/>
</dbReference>
<accession>A0A501W5M9</accession>
<reference evidence="2 3" key="1">
    <citation type="submission" date="2019-06" db="EMBL/GenBank/DDBJ databases">
        <title>A novel bacterium of genus Pontibacter, isolated from marine sediment.</title>
        <authorList>
            <person name="Huang H."/>
            <person name="Mo K."/>
            <person name="Hu Y."/>
        </authorList>
    </citation>
    <scope>NUCLEOTIDE SEQUENCE [LARGE SCALE GENOMIC DNA]</scope>
    <source>
        <strain evidence="2 3">HB172049</strain>
    </source>
</reference>
<dbReference type="AlphaFoldDB" id="A0A501W5M9"/>
<keyword evidence="1" id="KW-0812">Transmembrane</keyword>
<feature type="transmembrane region" description="Helical" evidence="1">
    <location>
        <begin position="7"/>
        <end position="27"/>
    </location>
</feature>
<name>A0A501W5M9_9BACT</name>
<dbReference type="OrthoDB" id="9875105at2"/>
<organism evidence="2 3">
    <name type="scientific">Pontibacter mangrovi</name>
    <dbReference type="NCBI Taxonomy" id="2589816"/>
    <lineage>
        <taxon>Bacteria</taxon>
        <taxon>Pseudomonadati</taxon>
        <taxon>Bacteroidota</taxon>
        <taxon>Cytophagia</taxon>
        <taxon>Cytophagales</taxon>
        <taxon>Hymenobacteraceae</taxon>
        <taxon>Pontibacter</taxon>
    </lineage>
</organism>
<comment type="caution">
    <text evidence="2">The sequence shown here is derived from an EMBL/GenBank/DDBJ whole genome shotgun (WGS) entry which is preliminary data.</text>
</comment>
<evidence type="ECO:0000313" key="2">
    <source>
        <dbReference type="EMBL" id="TPE42581.1"/>
    </source>
</evidence>